<evidence type="ECO:0000256" key="9">
    <source>
        <dbReference type="RuleBase" id="RU003357"/>
    </source>
</evidence>
<dbReference type="RefSeq" id="WP_093365962.1">
    <property type="nucleotide sequence ID" value="NZ_FOZZ01000007.1"/>
</dbReference>
<dbReference type="Pfam" id="PF00593">
    <property type="entry name" value="TonB_dep_Rec_b-barrel"/>
    <property type="match status" value="1"/>
</dbReference>
<dbReference type="SUPFAM" id="SSF56935">
    <property type="entry name" value="Porins"/>
    <property type="match status" value="1"/>
</dbReference>
<evidence type="ECO:0000256" key="10">
    <source>
        <dbReference type="SAM" id="SignalP"/>
    </source>
</evidence>
<keyword evidence="5 9" id="KW-0798">TonB box</keyword>
<feature type="domain" description="TonB-dependent receptor plug" evidence="12">
    <location>
        <begin position="130"/>
        <end position="236"/>
    </location>
</feature>
<accession>A0A1I6TXT2</accession>
<reference evidence="13 14" key="1">
    <citation type="submission" date="2016-10" db="EMBL/GenBank/DDBJ databases">
        <authorList>
            <person name="de Groot N.N."/>
        </authorList>
    </citation>
    <scope>NUCLEOTIDE SEQUENCE [LARGE SCALE GENOMIC DNA]</scope>
    <source>
        <strain evidence="13 14">DSM 22789</strain>
    </source>
</reference>
<dbReference type="InterPro" id="IPR023996">
    <property type="entry name" value="TonB-dep_OMP_SusC/RagA"/>
</dbReference>
<keyword evidence="10" id="KW-0732">Signal</keyword>
<keyword evidence="6 8" id="KW-0472">Membrane</keyword>
<dbReference type="InterPro" id="IPR037066">
    <property type="entry name" value="Plug_dom_sf"/>
</dbReference>
<evidence type="ECO:0000313" key="13">
    <source>
        <dbReference type="EMBL" id="SFS93975.1"/>
    </source>
</evidence>
<dbReference type="Gene3D" id="2.60.40.1120">
    <property type="entry name" value="Carboxypeptidase-like, regulatory domain"/>
    <property type="match status" value="1"/>
</dbReference>
<protein>
    <submittedName>
        <fullName evidence="13">Iron complex outermembrane recepter protein</fullName>
    </submittedName>
</protein>
<dbReference type="Proteomes" id="UP000198785">
    <property type="component" value="Unassembled WGS sequence"/>
</dbReference>
<dbReference type="InterPro" id="IPR008969">
    <property type="entry name" value="CarboxyPept-like_regulatory"/>
</dbReference>
<dbReference type="Gene3D" id="2.40.170.20">
    <property type="entry name" value="TonB-dependent receptor, beta-barrel domain"/>
    <property type="match status" value="1"/>
</dbReference>
<keyword evidence="7 8" id="KW-0998">Cell outer membrane</keyword>
<evidence type="ECO:0000256" key="1">
    <source>
        <dbReference type="ARBA" id="ARBA00004571"/>
    </source>
</evidence>
<feature type="chain" id="PRO_5011590425" evidence="10">
    <location>
        <begin position="29"/>
        <end position="1002"/>
    </location>
</feature>
<comment type="subcellular location">
    <subcellularLocation>
        <location evidence="1 8">Cell outer membrane</location>
        <topology evidence="1 8">Multi-pass membrane protein</topology>
    </subcellularLocation>
</comment>
<organism evidence="13 14">
    <name type="scientific">Sphingobacterium wenxiniae</name>
    <dbReference type="NCBI Taxonomy" id="683125"/>
    <lineage>
        <taxon>Bacteria</taxon>
        <taxon>Pseudomonadati</taxon>
        <taxon>Bacteroidota</taxon>
        <taxon>Sphingobacteriia</taxon>
        <taxon>Sphingobacteriales</taxon>
        <taxon>Sphingobacteriaceae</taxon>
        <taxon>Sphingobacterium</taxon>
    </lineage>
</organism>
<dbReference type="InterPro" id="IPR023997">
    <property type="entry name" value="TonB-dep_OMP_SusC/RagA_CS"/>
</dbReference>
<dbReference type="Pfam" id="PF13715">
    <property type="entry name" value="CarbopepD_reg_2"/>
    <property type="match status" value="1"/>
</dbReference>
<dbReference type="InterPro" id="IPR012910">
    <property type="entry name" value="Plug_dom"/>
</dbReference>
<dbReference type="PROSITE" id="PS52016">
    <property type="entry name" value="TONB_DEPENDENT_REC_3"/>
    <property type="match status" value="1"/>
</dbReference>
<dbReference type="InterPro" id="IPR039426">
    <property type="entry name" value="TonB-dep_rcpt-like"/>
</dbReference>
<keyword evidence="4 8" id="KW-0812">Transmembrane</keyword>
<evidence type="ECO:0000256" key="5">
    <source>
        <dbReference type="ARBA" id="ARBA00023077"/>
    </source>
</evidence>
<keyword evidence="3 8" id="KW-1134">Transmembrane beta strand</keyword>
<dbReference type="NCBIfam" id="TIGR04057">
    <property type="entry name" value="SusC_RagA_signa"/>
    <property type="match status" value="1"/>
</dbReference>
<dbReference type="NCBIfam" id="TIGR04056">
    <property type="entry name" value="OMP_RagA_SusC"/>
    <property type="match status" value="1"/>
</dbReference>
<evidence type="ECO:0000256" key="8">
    <source>
        <dbReference type="PROSITE-ProRule" id="PRU01360"/>
    </source>
</evidence>
<dbReference type="EMBL" id="FOZZ01000007">
    <property type="protein sequence ID" value="SFS93975.1"/>
    <property type="molecule type" value="Genomic_DNA"/>
</dbReference>
<keyword evidence="2 8" id="KW-0813">Transport</keyword>
<feature type="domain" description="TonB-dependent receptor-like beta-barrel" evidence="11">
    <location>
        <begin position="375"/>
        <end position="960"/>
    </location>
</feature>
<dbReference type="InterPro" id="IPR036942">
    <property type="entry name" value="Beta-barrel_TonB_sf"/>
</dbReference>
<evidence type="ECO:0000256" key="6">
    <source>
        <dbReference type="ARBA" id="ARBA00023136"/>
    </source>
</evidence>
<dbReference type="InterPro" id="IPR000531">
    <property type="entry name" value="Beta-barrel_TonB"/>
</dbReference>
<proteinExistence type="inferred from homology"/>
<dbReference type="GO" id="GO:0009279">
    <property type="term" value="C:cell outer membrane"/>
    <property type="evidence" value="ECO:0007669"/>
    <property type="project" value="UniProtKB-SubCell"/>
</dbReference>
<dbReference type="OrthoDB" id="9768177at2"/>
<evidence type="ECO:0000256" key="3">
    <source>
        <dbReference type="ARBA" id="ARBA00022452"/>
    </source>
</evidence>
<dbReference type="STRING" id="683125.SAMN05660206_107120"/>
<dbReference type="SUPFAM" id="SSF49464">
    <property type="entry name" value="Carboxypeptidase regulatory domain-like"/>
    <property type="match status" value="1"/>
</dbReference>
<evidence type="ECO:0000259" key="11">
    <source>
        <dbReference type="Pfam" id="PF00593"/>
    </source>
</evidence>
<keyword evidence="14" id="KW-1185">Reference proteome</keyword>
<evidence type="ECO:0000259" key="12">
    <source>
        <dbReference type="Pfam" id="PF07715"/>
    </source>
</evidence>
<comment type="similarity">
    <text evidence="8 9">Belongs to the TonB-dependent receptor family.</text>
</comment>
<gene>
    <name evidence="13" type="ORF">SAMN05660206_107120</name>
</gene>
<evidence type="ECO:0000313" key="14">
    <source>
        <dbReference type="Proteomes" id="UP000198785"/>
    </source>
</evidence>
<evidence type="ECO:0000256" key="7">
    <source>
        <dbReference type="ARBA" id="ARBA00023237"/>
    </source>
</evidence>
<dbReference type="Gene3D" id="2.170.130.10">
    <property type="entry name" value="TonB-dependent receptor, plug domain"/>
    <property type="match status" value="1"/>
</dbReference>
<dbReference type="AlphaFoldDB" id="A0A1I6TXT2"/>
<name>A0A1I6TXT2_9SPHI</name>
<feature type="signal peptide" evidence="10">
    <location>
        <begin position="1"/>
        <end position="28"/>
    </location>
</feature>
<sequence length="1002" mass="109835">MQKFTRSKGAALCVFFMMLWMYASQAVASSGLQTAVVKGRVVDDAGTAVAGATVTVKNTTVATSTDASGTYTLTNVPLGAQTVTVSMIGYSSVEQSLTVTAGDNVLDFTIGSSADELEEVVVIGYGVAKKKQVTGSISSVTPEEFNRGVVSSPDQLLAGKVAGLTVNRSGGDPTSGSTIQLRGPSSLTASSSPLYVIDGVVGANIELVAPDDIVSMDVMKDASSTAIYGSRAANGVIFVTTKRGKAGAPVLSYSGYAATESVANRVNVLSGAEHKKFVEDHGLAVAASETGHDTDWQKAITRTGFSHNHNLSLTGGSEGTRYNASVNYFNNEGIVQRNGVERIIARAGVDQDAFDGRLKLAFNLANSINNSDHVDYNIFNGAARYLPTSPIFGEGSDYAQYGGYFQVPGRTNYMNPVAMLNQRDESRSNSTVLANFKADLRIVDGLVWTNVLSYQRSNYDRKYYMHRTDFDSNALGRGYGERTNLKHIDKILETYLNYSLTRNEHTFDAMAGYSYQNTKNDDGVWARSVGFMSDDLGSNNLNLGTLPEGYNPFVNTPYTLESLLISFYGRLGYSFADKYMLSASVRRDGSSKFGVNNRWATFPSVSAAWRLTQESFMQDQEIFSELKLRAGYGVSGNQNIAPYRQIVVFGPQNGQFLYNGQWINAYGVNQNPNPDLKWESTSMFNVGVDFELFKGRLGGSVEYYDKETNDLLYEYDVPSPPYQHNRLLANGATMKNRGVEVVLNARVYSNANFSYNTTVNFARNINEVGSLSSNIENIGVSQRYEGGVGLEGWTGQTASIVLPGQPIGTFYVAKYIGYDETAQRTIYQKPSGELVTQDQISAPDDYQIMGHALPKFTYAWNNTLRYKNWDLNIFLRGMYGNQIFNATRADLSRLQQANVTNISKDAVKEGIYETPLIASSRFIEDGSFLRLDNATLGYRFNVSNAKHFKQARIYVTGQNLFVLTDYTGVDPEVSLGGLAPGLDNRNYYPRTRSFIMGVNLTF</sequence>
<evidence type="ECO:0000256" key="4">
    <source>
        <dbReference type="ARBA" id="ARBA00022692"/>
    </source>
</evidence>
<dbReference type="Pfam" id="PF07715">
    <property type="entry name" value="Plug"/>
    <property type="match status" value="1"/>
</dbReference>
<evidence type="ECO:0000256" key="2">
    <source>
        <dbReference type="ARBA" id="ARBA00022448"/>
    </source>
</evidence>